<dbReference type="EMBL" id="MN739101">
    <property type="protein sequence ID" value="QHS88599.1"/>
    <property type="molecule type" value="Genomic_DNA"/>
</dbReference>
<proteinExistence type="predicted"/>
<dbReference type="AlphaFoldDB" id="A0A6C0BAK4"/>
<name>A0A6C0BAK4_9ZZZZ</name>
<protein>
    <submittedName>
        <fullName evidence="1">Uncharacterized protein</fullName>
    </submittedName>
</protein>
<reference evidence="1" key="1">
    <citation type="journal article" date="2020" name="Nature">
        <title>Giant virus diversity and host interactions through global metagenomics.</title>
        <authorList>
            <person name="Schulz F."/>
            <person name="Roux S."/>
            <person name="Paez-Espino D."/>
            <person name="Jungbluth S."/>
            <person name="Walsh D.A."/>
            <person name="Denef V.J."/>
            <person name="McMahon K.D."/>
            <person name="Konstantinidis K.T."/>
            <person name="Eloe-Fadrosh E.A."/>
            <person name="Kyrpides N.C."/>
            <person name="Woyke T."/>
        </authorList>
    </citation>
    <scope>NUCLEOTIDE SEQUENCE</scope>
    <source>
        <strain evidence="1">GVMAG-M-3300010158-55</strain>
    </source>
</reference>
<sequence>MSLLPTDPVLKDSFLMGYTKHVDATVPEELVDELKSIIMAYPD</sequence>
<evidence type="ECO:0000313" key="1">
    <source>
        <dbReference type="EMBL" id="QHS88599.1"/>
    </source>
</evidence>
<accession>A0A6C0BAK4</accession>
<organism evidence="1">
    <name type="scientific">viral metagenome</name>
    <dbReference type="NCBI Taxonomy" id="1070528"/>
    <lineage>
        <taxon>unclassified sequences</taxon>
        <taxon>metagenomes</taxon>
        <taxon>organismal metagenomes</taxon>
    </lineage>
</organism>